<feature type="domain" description="C-type lectin" evidence="2">
    <location>
        <begin position="46"/>
        <end position="166"/>
    </location>
</feature>
<reference evidence="3" key="1">
    <citation type="submission" date="2025-05" db="UniProtKB">
        <authorList>
            <consortium name="Ensembl"/>
        </authorList>
    </citation>
    <scope>IDENTIFICATION</scope>
</reference>
<dbReference type="Gene3D" id="3.10.100.10">
    <property type="entry name" value="Mannose-Binding Protein A, subunit A"/>
    <property type="match status" value="1"/>
</dbReference>
<dbReference type="GeneTree" id="ENSGT01090000260137"/>
<sequence length="215" mass="24327">MAMLTLLLLLSAAFTLGDIMTANIANDLVKFAADQRNPCPRGWFQFNSRCFMFVKTAMTWPKAERHCQLLGEKLKPVRNTVKYLGANLASVHSYEEFRFLQAVVLINTGSFPLTWIGGYDAVQAKVEKDRLWFWSDGSKFDHESWAEGEPTNHYGAREPCIQMNFGGTVSPLSFNFFRVLLTNKCDLLFYFVFPLKLKTAGTMNHVGRAIPPCAP</sequence>
<dbReference type="SUPFAM" id="SSF56436">
    <property type="entry name" value="C-type lectin-like"/>
    <property type="match status" value="1"/>
</dbReference>
<dbReference type="SMART" id="SM00034">
    <property type="entry name" value="CLECT"/>
    <property type="match status" value="1"/>
</dbReference>
<dbReference type="AlphaFoldDB" id="A0A674BQK9"/>
<organism evidence="3 4">
    <name type="scientific">Salmo trutta</name>
    <name type="common">Brown trout</name>
    <dbReference type="NCBI Taxonomy" id="8032"/>
    <lineage>
        <taxon>Eukaryota</taxon>
        <taxon>Metazoa</taxon>
        <taxon>Chordata</taxon>
        <taxon>Craniata</taxon>
        <taxon>Vertebrata</taxon>
        <taxon>Euteleostomi</taxon>
        <taxon>Actinopterygii</taxon>
        <taxon>Neopterygii</taxon>
        <taxon>Teleostei</taxon>
        <taxon>Protacanthopterygii</taxon>
        <taxon>Salmoniformes</taxon>
        <taxon>Salmonidae</taxon>
        <taxon>Salmoninae</taxon>
        <taxon>Salmo</taxon>
    </lineage>
</organism>
<accession>A0A674BQK9</accession>
<keyword evidence="4" id="KW-1185">Reference proteome</keyword>
<dbReference type="InterPro" id="IPR016186">
    <property type="entry name" value="C-type_lectin-like/link_sf"/>
</dbReference>
<evidence type="ECO:0000313" key="4">
    <source>
        <dbReference type="Proteomes" id="UP000472277"/>
    </source>
</evidence>
<dbReference type="InterPro" id="IPR001304">
    <property type="entry name" value="C-type_lectin-like"/>
</dbReference>
<evidence type="ECO:0000259" key="2">
    <source>
        <dbReference type="PROSITE" id="PS50041"/>
    </source>
</evidence>
<evidence type="ECO:0000313" key="3">
    <source>
        <dbReference type="Ensembl" id="ENSSTUP00000073286.1"/>
    </source>
</evidence>
<name>A0A674BQK9_SALTR</name>
<keyword evidence="1" id="KW-0732">Signal</keyword>
<proteinExistence type="predicted"/>
<protein>
    <recommendedName>
        <fullName evidence="2">C-type lectin domain-containing protein</fullName>
    </recommendedName>
</protein>
<dbReference type="PROSITE" id="PS50041">
    <property type="entry name" value="C_TYPE_LECTIN_2"/>
    <property type="match status" value="1"/>
</dbReference>
<evidence type="ECO:0000256" key="1">
    <source>
        <dbReference type="SAM" id="SignalP"/>
    </source>
</evidence>
<dbReference type="Ensembl" id="ENSSTUT00000077772.1">
    <property type="protein sequence ID" value="ENSSTUP00000073276.1"/>
    <property type="gene ID" value="ENSSTUG00000032023.1"/>
</dbReference>
<dbReference type="InterPro" id="IPR016187">
    <property type="entry name" value="CTDL_fold"/>
</dbReference>
<feature type="signal peptide" evidence="1">
    <location>
        <begin position="1"/>
        <end position="17"/>
    </location>
</feature>
<dbReference type="Ensembl" id="ENSSTUT00000077781.1">
    <property type="protein sequence ID" value="ENSSTUP00000073286.1"/>
    <property type="gene ID" value="ENSSTUG00000032023.1"/>
</dbReference>
<dbReference type="Proteomes" id="UP000472277">
    <property type="component" value="Chromosome 21"/>
</dbReference>
<dbReference type="PANTHER" id="PTHR22803">
    <property type="entry name" value="MANNOSE, PHOSPHOLIPASE, LECTIN RECEPTOR RELATED"/>
    <property type="match status" value="1"/>
</dbReference>
<dbReference type="InterPro" id="IPR050111">
    <property type="entry name" value="C-type_lectin/snaclec_domain"/>
</dbReference>
<feature type="chain" id="PRO_5044628079" description="C-type lectin domain-containing protein" evidence="1">
    <location>
        <begin position="18"/>
        <end position="215"/>
    </location>
</feature>